<dbReference type="AlphaFoldDB" id="A0A0E9UQN5"/>
<name>A0A0E9UQN5_ANGAN</name>
<dbReference type="EMBL" id="GBXM01040440">
    <property type="protein sequence ID" value="JAH68137.1"/>
    <property type="molecule type" value="Transcribed_RNA"/>
</dbReference>
<organism evidence="1">
    <name type="scientific">Anguilla anguilla</name>
    <name type="common">European freshwater eel</name>
    <name type="synonym">Muraena anguilla</name>
    <dbReference type="NCBI Taxonomy" id="7936"/>
    <lineage>
        <taxon>Eukaryota</taxon>
        <taxon>Metazoa</taxon>
        <taxon>Chordata</taxon>
        <taxon>Craniata</taxon>
        <taxon>Vertebrata</taxon>
        <taxon>Euteleostomi</taxon>
        <taxon>Actinopterygii</taxon>
        <taxon>Neopterygii</taxon>
        <taxon>Teleostei</taxon>
        <taxon>Anguilliformes</taxon>
        <taxon>Anguillidae</taxon>
        <taxon>Anguilla</taxon>
    </lineage>
</organism>
<accession>A0A0E9UQN5</accession>
<reference evidence="1" key="2">
    <citation type="journal article" date="2015" name="Fish Shellfish Immunol.">
        <title>Early steps in the European eel (Anguilla anguilla)-Vibrio vulnificus interaction in the gills: Role of the RtxA13 toxin.</title>
        <authorList>
            <person name="Callol A."/>
            <person name="Pajuelo D."/>
            <person name="Ebbesson L."/>
            <person name="Teles M."/>
            <person name="MacKenzie S."/>
            <person name="Amaro C."/>
        </authorList>
    </citation>
    <scope>NUCLEOTIDE SEQUENCE</scope>
</reference>
<proteinExistence type="predicted"/>
<protein>
    <submittedName>
        <fullName evidence="1">Uncharacterized protein</fullName>
    </submittedName>
</protein>
<sequence length="38" mass="4403">MTGSQRGSLWDQLPDGGGCYTTHEQRLKDLRDKRFYGE</sequence>
<reference evidence="1" key="1">
    <citation type="submission" date="2014-11" db="EMBL/GenBank/DDBJ databases">
        <authorList>
            <person name="Amaro Gonzalez C."/>
        </authorList>
    </citation>
    <scope>NUCLEOTIDE SEQUENCE</scope>
</reference>
<evidence type="ECO:0000313" key="1">
    <source>
        <dbReference type="EMBL" id="JAH68137.1"/>
    </source>
</evidence>